<keyword evidence="4" id="KW-1185">Reference proteome</keyword>
<dbReference type="Gene3D" id="1.20.144.10">
    <property type="entry name" value="Phosphatidic acid phosphatase type 2/haloperoxidase"/>
    <property type="match status" value="1"/>
</dbReference>
<dbReference type="Pfam" id="PF01569">
    <property type="entry name" value="PAP2"/>
    <property type="match status" value="1"/>
</dbReference>
<evidence type="ECO:0000259" key="2">
    <source>
        <dbReference type="SMART" id="SM00014"/>
    </source>
</evidence>
<dbReference type="InterPro" id="IPR000326">
    <property type="entry name" value="PAP2/HPO"/>
</dbReference>
<proteinExistence type="predicted"/>
<sequence length="347" mass="36936">MNAWNAGHLAMDAVWEAEIGPILWFQGLGDWLAHPFGAITELGSLTFTILLMAVVFWCVHPGTGARLFAVVVTSGVLNFLLKALFYGARPSWYSAHVTRHVAESSFGMPSGHAQNSTVLWGYLGVRSGRRAWLWAAAGLVLLICLSRIHLGAHFPSDVLVGVLLGAALLWAALRWEDRILAWWRGLDTPRWAGLAVAASVLPCVAATLWHHLVRGDWTVPAEWIGAVPTDPAGATLTDLYGVCGALLGGLVGFTLLAGRGWYGADGTLLSRAARFALGISGVLCVQVVLDVLTVRADGLAEAVASFAAYALIAFWASFGAPELFVRSGLAERPEAAGQGADENTERG</sequence>
<keyword evidence="1" id="KW-1133">Transmembrane helix</keyword>
<keyword evidence="1" id="KW-0472">Membrane</keyword>
<evidence type="ECO:0000256" key="1">
    <source>
        <dbReference type="SAM" id="Phobius"/>
    </source>
</evidence>
<dbReference type="RefSeq" id="WP_246405360.1">
    <property type="nucleotide sequence ID" value="NZ_JACHJO010000010.1"/>
</dbReference>
<feature type="transmembrane region" description="Helical" evidence="1">
    <location>
        <begin position="42"/>
        <end position="60"/>
    </location>
</feature>
<organism evidence="3 4">
    <name type="scientific">Nocardiopsis algeriensis</name>
    <dbReference type="NCBI Taxonomy" id="1478215"/>
    <lineage>
        <taxon>Bacteria</taxon>
        <taxon>Bacillati</taxon>
        <taxon>Actinomycetota</taxon>
        <taxon>Actinomycetes</taxon>
        <taxon>Streptosporangiales</taxon>
        <taxon>Nocardiopsidaceae</taxon>
        <taxon>Nocardiopsis</taxon>
    </lineage>
</organism>
<feature type="transmembrane region" description="Helical" evidence="1">
    <location>
        <begin position="239"/>
        <end position="262"/>
    </location>
</feature>
<feature type="transmembrane region" description="Helical" evidence="1">
    <location>
        <begin position="274"/>
        <end position="294"/>
    </location>
</feature>
<reference evidence="3 4" key="1">
    <citation type="submission" date="2020-08" db="EMBL/GenBank/DDBJ databases">
        <title>Genomic Encyclopedia of Type Strains, Phase III (KMG-III): the genomes of soil and plant-associated and newly described type strains.</title>
        <authorList>
            <person name="Whitman W."/>
        </authorList>
    </citation>
    <scope>NUCLEOTIDE SEQUENCE [LARGE SCALE GENOMIC DNA]</scope>
    <source>
        <strain evidence="3 4">CECT 8712</strain>
    </source>
</reference>
<feature type="transmembrane region" description="Helical" evidence="1">
    <location>
        <begin position="132"/>
        <end position="152"/>
    </location>
</feature>
<dbReference type="SMART" id="SM00014">
    <property type="entry name" value="acidPPc"/>
    <property type="match status" value="1"/>
</dbReference>
<accession>A0A841IW27</accession>
<feature type="transmembrane region" description="Helical" evidence="1">
    <location>
        <begin position="67"/>
        <end position="86"/>
    </location>
</feature>
<feature type="domain" description="Phosphatidic acid phosphatase type 2/haloperoxidase" evidence="2">
    <location>
        <begin position="63"/>
        <end position="173"/>
    </location>
</feature>
<protein>
    <submittedName>
        <fullName evidence="3">Membrane-associated phospholipid phosphatase</fullName>
    </submittedName>
</protein>
<comment type="caution">
    <text evidence="3">The sequence shown here is derived from an EMBL/GenBank/DDBJ whole genome shotgun (WGS) entry which is preliminary data.</text>
</comment>
<feature type="transmembrane region" description="Helical" evidence="1">
    <location>
        <begin position="158"/>
        <end position="175"/>
    </location>
</feature>
<feature type="transmembrane region" description="Helical" evidence="1">
    <location>
        <begin position="191"/>
        <end position="212"/>
    </location>
</feature>
<dbReference type="PANTHER" id="PTHR14969:SF13">
    <property type="entry name" value="AT30094P"/>
    <property type="match status" value="1"/>
</dbReference>
<evidence type="ECO:0000313" key="4">
    <source>
        <dbReference type="Proteomes" id="UP000536604"/>
    </source>
</evidence>
<dbReference type="EMBL" id="JACHJO010000010">
    <property type="protein sequence ID" value="MBB6121476.1"/>
    <property type="molecule type" value="Genomic_DNA"/>
</dbReference>
<keyword evidence="1" id="KW-0812">Transmembrane</keyword>
<feature type="transmembrane region" description="Helical" evidence="1">
    <location>
        <begin position="306"/>
        <end position="325"/>
    </location>
</feature>
<dbReference type="SUPFAM" id="SSF48317">
    <property type="entry name" value="Acid phosphatase/Vanadium-dependent haloperoxidase"/>
    <property type="match status" value="1"/>
</dbReference>
<name>A0A841IW27_9ACTN</name>
<gene>
    <name evidence="3" type="ORF">FHS13_003445</name>
</gene>
<dbReference type="PANTHER" id="PTHR14969">
    <property type="entry name" value="SPHINGOSINE-1-PHOSPHATE PHOSPHOHYDROLASE"/>
    <property type="match status" value="1"/>
</dbReference>
<dbReference type="InterPro" id="IPR036938">
    <property type="entry name" value="PAP2/HPO_sf"/>
</dbReference>
<dbReference type="AlphaFoldDB" id="A0A841IW27"/>
<dbReference type="Proteomes" id="UP000536604">
    <property type="component" value="Unassembled WGS sequence"/>
</dbReference>
<evidence type="ECO:0000313" key="3">
    <source>
        <dbReference type="EMBL" id="MBB6121476.1"/>
    </source>
</evidence>